<keyword evidence="1" id="KW-1133">Transmembrane helix</keyword>
<sequence length="122" mass="13772">MNTTTALITLAIIAWILQIFLSWFQIRRFNNAFLAMQKGKYLGVGRSKGRRFQPRVLVALSFDENYNVIDSVLMKGLTVFALPKPIEQLHGMNLKDIDPKTVFPDQSACQSALEIALTINKS</sequence>
<dbReference type="Proteomes" id="UP000501168">
    <property type="component" value="Chromosome"/>
</dbReference>
<dbReference type="EMBL" id="CP050253">
    <property type="protein sequence ID" value="QIQ21070.1"/>
    <property type="molecule type" value="Genomic_DNA"/>
</dbReference>
<keyword evidence="3" id="KW-1185">Reference proteome</keyword>
<dbReference type="AlphaFoldDB" id="A0A6G9IBW3"/>
<name>A0A6G9IBW3_9GAMM</name>
<protein>
    <submittedName>
        <fullName evidence="2">Transcriptional regulator GutM</fullName>
    </submittedName>
</protein>
<feature type="transmembrane region" description="Helical" evidence="1">
    <location>
        <begin position="6"/>
        <end position="26"/>
    </location>
</feature>
<gene>
    <name evidence="2" type="primary">gutM</name>
    <name evidence="2" type="ORF">IPMB12_04865</name>
</gene>
<evidence type="ECO:0000313" key="3">
    <source>
        <dbReference type="Proteomes" id="UP000501168"/>
    </source>
</evidence>
<evidence type="ECO:0000256" key="1">
    <source>
        <dbReference type="SAM" id="Phobius"/>
    </source>
</evidence>
<keyword evidence="1" id="KW-0812">Transmembrane</keyword>
<dbReference type="InterPro" id="IPR009693">
    <property type="entry name" value="Glucitol_operon_activator"/>
</dbReference>
<dbReference type="KEGG" id="orb:IPMB12_04865"/>
<evidence type="ECO:0000313" key="2">
    <source>
        <dbReference type="EMBL" id="QIQ21070.1"/>
    </source>
</evidence>
<proteinExistence type="predicted"/>
<dbReference type="RefSeq" id="WP_166915490.1">
    <property type="nucleotide sequence ID" value="NZ_CP050253.1"/>
</dbReference>
<organism evidence="2 3">
    <name type="scientific">Zophobihabitans entericus</name>
    <dbReference type="NCBI Taxonomy" id="1635327"/>
    <lineage>
        <taxon>Bacteria</taxon>
        <taxon>Pseudomonadati</taxon>
        <taxon>Pseudomonadota</taxon>
        <taxon>Gammaproteobacteria</taxon>
        <taxon>Orbales</taxon>
        <taxon>Orbaceae</taxon>
        <taxon>Zophobihabitans</taxon>
    </lineage>
</organism>
<reference evidence="2 3" key="1">
    <citation type="submission" date="2020-03" db="EMBL/GenBank/DDBJ databases">
        <title>Complete genome sequence of Orbus sp. IPMB12 (BCRC 80908).</title>
        <authorList>
            <person name="Lo W.-S."/>
            <person name="Chang T.-H."/>
            <person name="Kuo C.-H."/>
        </authorList>
    </citation>
    <scope>NUCLEOTIDE SEQUENCE [LARGE SCALE GENOMIC DNA]</scope>
    <source>
        <strain evidence="2 3">IPMB12</strain>
    </source>
</reference>
<dbReference type="NCBIfam" id="NF007592">
    <property type="entry name" value="PRK10234.1"/>
    <property type="match status" value="1"/>
</dbReference>
<dbReference type="InParanoid" id="A0A6G9IBW3"/>
<dbReference type="Pfam" id="PF06923">
    <property type="entry name" value="GutM"/>
    <property type="match status" value="1"/>
</dbReference>
<dbReference type="FunCoup" id="A0A6G9IBW3">
    <property type="interactions" value="18"/>
</dbReference>
<keyword evidence="1" id="KW-0472">Membrane</keyword>
<accession>A0A6G9IBW3</accession>